<evidence type="ECO:0000313" key="14">
    <source>
        <dbReference type="Proteomes" id="UP000236488"/>
    </source>
</evidence>
<dbReference type="RefSeq" id="WP_103262797.1">
    <property type="nucleotide sequence ID" value="NZ_PPEL01000019.1"/>
</dbReference>
<dbReference type="GO" id="GO:0016740">
    <property type="term" value="F:transferase activity"/>
    <property type="evidence" value="ECO:0007669"/>
    <property type="project" value="UniProtKB-UniRule"/>
</dbReference>
<evidence type="ECO:0000256" key="12">
    <source>
        <dbReference type="SAM" id="MobiDB-lite"/>
    </source>
</evidence>
<dbReference type="AlphaFoldDB" id="A0A2K2U611"/>
<comment type="similarity">
    <text evidence="10">Belongs to the ApbE family.</text>
</comment>
<accession>A0A2K2U611</accession>
<evidence type="ECO:0000256" key="1">
    <source>
        <dbReference type="ARBA" id="ARBA00011955"/>
    </source>
</evidence>
<feature type="binding site" evidence="11">
    <location>
        <position position="312"/>
    </location>
    <ligand>
        <name>Mg(2+)</name>
        <dbReference type="ChEBI" id="CHEBI:18420"/>
    </ligand>
</feature>
<evidence type="ECO:0000256" key="3">
    <source>
        <dbReference type="ARBA" id="ARBA00022630"/>
    </source>
</evidence>
<proteinExistence type="inferred from homology"/>
<evidence type="ECO:0000256" key="9">
    <source>
        <dbReference type="ARBA" id="ARBA00048540"/>
    </source>
</evidence>
<feature type="region of interest" description="Disordered" evidence="12">
    <location>
        <begin position="1"/>
        <end position="20"/>
    </location>
</feature>
<dbReference type="PIRSF" id="PIRSF006268">
    <property type="entry name" value="ApbE"/>
    <property type="match status" value="1"/>
</dbReference>
<evidence type="ECO:0000256" key="2">
    <source>
        <dbReference type="ARBA" id="ARBA00016337"/>
    </source>
</evidence>
<dbReference type="InterPro" id="IPR003374">
    <property type="entry name" value="ApbE-like_sf"/>
</dbReference>
<comment type="caution">
    <text evidence="13">The sequence shown here is derived from an EMBL/GenBank/DDBJ whole genome shotgun (WGS) entry which is preliminary data.</text>
</comment>
<comment type="cofactor">
    <cofactor evidence="11">
        <name>Mg(2+)</name>
        <dbReference type="ChEBI" id="CHEBI:18420"/>
    </cofactor>
    <cofactor evidence="11">
        <name>Mn(2+)</name>
        <dbReference type="ChEBI" id="CHEBI:29035"/>
    </cofactor>
    <text evidence="11">Magnesium. Can also use manganese.</text>
</comment>
<reference evidence="13 14" key="1">
    <citation type="journal article" date="2018" name="Int. J. Syst. Evol. Microbiol.">
        <title>Rubneribacter badeniensis gen. nov., sp. nov. and Enteroscipio rubneri gen. nov., sp. nov., new members of the Eggerthellaceae isolated from human faeces.</title>
        <authorList>
            <person name="Danylec N."/>
            <person name="Gobl A."/>
            <person name="Stoll D.A."/>
            <person name="Hetzer B."/>
            <person name="Kulling S.E."/>
            <person name="Huch M."/>
        </authorList>
    </citation>
    <scope>NUCLEOTIDE SEQUENCE [LARGE SCALE GENOMIC DNA]</scope>
    <source>
        <strain evidence="13 14">ResAG-85</strain>
    </source>
</reference>
<name>A0A2K2U611_9ACTN</name>
<evidence type="ECO:0000256" key="7">
    <source>
        <dbReference type="ARBA" id="ARBA00022842"/>
    </source>
</evidence>
<sequence length="347" mass="37919">MSDQTAYDDPIPLEDAHETRGPDDAGMMTHLFYAFNTVVTLQAYDEPTRCAAAFDAARAECRTFERRLSRTLPHSDIARLNAAAGRAVAVHPDTAELLQEALRYCADSEGRFDITMGTAVRLWNFHEGTIPHRTDLDEALAHVDWRMIDVWSENDEAREGTRPCESGPATSARRLSEQRWFARIRDPKAAVDLGGIAKGWIADRLAELMSAHGLSSFIVNLGGNVMAHGSKPDGSPWRIGLQDPRRKDGIVGAVAVRDASAVTSGVYERCFERDGRVYHHILDPATGFPVRTDAAGATVVARRSIDAEGYSTTLVALGIERGIAFARSHPAILGAYFVDENGTVTEA</sequence>
<evidence type="ECO:0000313" key="13">
    <source>
        <dbReference type="EMBL" id="PNV65714.1"/>
    </source>
</evidence>
<feature type="binding site" evidence="11">
    <location>
        <position position="195"/>
    </location>
    <ligand>
        <name>Mg(2+)</name>
        <dbReference type="ChEBI" id="CHEBI:18420"/>
    </ligand>
</feature>
<comment type="catalytic activity">
    <reaction evidence="9 10">
        <text>L-threonyl-[protein] + FAD = FMN-L-threonyl-[protein] + AMP + H(+)</text>
        <dbReference type="Rhea" id="RHEA:36847"/>
        <dbReference type="Rhea" id="RHEA-COMP:11060"/>
        <dbReference type="Rhea" id="RHEA-COMP:11061"/>
        <dbReference type="ChEBI" id="CHEBI:15378"/>
        <dbReference type="ChEBI" id="CHEBI:30013"/>
        <dbReference type="ChEBI" id="CHEBI:57692"/>
        <dbReference type="ChEBI" id="CHEBI:74257"/>
        <dbReference type="ChEBI" id="CHEBI:456215"/>
        <dbReference type="EC" id="2.7.1.180"/>
    </reaction>
</comment>
<keyword evidence="3 10" id="KW-0285">Flavoprotein</keyword>
<keyword evidence="14" id="KW-1185">Reference proteome</keyword>
<protein>
    <recommendedName>
        <fullName evidence="2 10">FAD:protein FMN transferase</fullName>
        <ecNumber evidence="1 10">2.7.1.180</ecNumber>
    </recommendedName>
    <alternativeName>
        <fullName evidence="8 10">Flavin transferase</fullName>
    </alternativeName>
</protein>
<evidence type="ECO:0000256" key="10">
    <source>
        <dbReference type="PIRNR" id="PIRNR006268"/>
    </source>
</evidence>
<dbReference type="Gene3D" id="3.10.520.10">
    <property type="entry name" value="ApbE-like domains"/>
    <property type="match status" value="1"/>
</dbReference>
<evidence type="ECO:0000256" key="11">
    <source>
        <dbReference type="PIRSR" id="PIRSR006268-2"/>
    </source>
</evidence>
<dbReference type="GO" id="GO:0046872">
    <property type="term" value="F:metal ion binding"/>
    <property type="evidence" value="ECO:0007669"/>
    <property type="project" value="UniProtKB-UniRule"/>
</dbReference>
<dbReference type="Proteomes" id="UP000236488">
    <property type="component" value="Unassembled WGS sequence"/>
</dbReference>
<evidence type="ECO:0000256" key="4">
    <source>
        <dbReference type="ARBA" id="ARBA00022679"/>
    </source>
</evidence>
<dbReference type="SUPFAM" id="SSF143631">
    <property type="entry name" value="ApbE-like"/>
    <property type="match status" value="1"/>
</dbReference>
<dbReference type="EMBL" id="PPEL01000019">
    <property type="protein sequence ID" value="PNV65714.1"/>
    <property type="molecule type" value="Genomic_DNA"/>
</dbReference>
<evidence type="ECO:0000256" key="5">
    <source>
        <dbReference type="ARBA" id="ARBA00022723"/>
    </source>
</evidence>
<keyword evidence="5 10" id="KW-0479">Metal-binding</keyword>
<gene>
    <name evidence="13" type="ORF">C2L80_05065</name>
</gene>
<dbReference type="PANTHER" id="PTHR30040:SF2">
    <property type="entry name" value="FAD:PROTEIN FMN TRANSFERASE"/>
    <property type="match status" value="1"/>
</dbReference>
<organism evidence="13 14">
    <name type="scientific">Rubneribacter badeniensis</name>
    <dbReference type="NCBI Taxonomy" id="2070688"/>
    <lineage>
        <taxon>Bacteria</taxon>
        <taxon>Bacillati</taxon>
        <taxon>Actinomycetota</taxon>
        <taxon>Coriobacteriia</taxon>
        <taxon>Eggerthellales</taxon>
        <taxon>Eggerthellaceae</taxon>
        <taxon>Rubneribacter</taxon>
    </lineage>
</organism>
<dbReference type="Pfam" id="PF02424">
    <property type="entry name" value="ApbE"/>
    <property type="match status" value="1"/>
</dbReference>
<keyword evidence="7 10" id="KW-0460">Magnesium</keyword>
<evidence type="ECO:0000256" key="6">
    <source>
        <dbReference type="ARBA" id="ARBA00022827"/>
    </source>
</evidence>
<evidence type="ECO:0000256" key="8">
    <source>
        <dbReference type="ARBA" id="ARBA00031306"/>
    </source>
</evidence>
<dbReference type="EC" id="2.7.1.180" evidence="1 10"/>
<dbReference type="InterPro" id="IPR024932">
    <property type="entry name" value="ApbE"/>
</dbReference>
<keyword evidence="6 10" id="KW-0274">FAD</keyword>
<dbReference type="PANTHER" id="PTHR30040">
    <property type="entry name" value="THIAMINE BIOSYNTHESIS LIPOPROTEIN APBE"/>
    <property type="match status" value="1"/>
</dbReference>
<keyword evidence="4 10" id="KW-0808">Transferase</keyword>